<feature type="signal peptide" evidence="1">
    <location>
        <begin position="1"/>
        <end position="20"/>
    </location>
</feature>
<reference evidence="3" key="2">
    <citation type="submission" date="2020-04" db="EMBL/GenBank/DDBJ databases">
        <authorList>
            <consortium name="NCBI Genome Project"/>
        </authorList>
    </citation>
    <scope>NUCLEOTIDE SEQUENCE</scope>
    <source>
        <strain evidence="3">CBS 342.82</strain>
    </source>
</reference>
<proteinExistence type="predicted"/>
<evidence type="ECO:0000313" key="2">
    <source>
        <dbReference type="Proteomes" id="UP000504637"/>
    </source>
</evidence>
<keyword evidence="2" id="KW-1185">Reference proteome</keyword>
<dbReference type="AlphaFoldDB" id="A0A6J3MFN2"/>
<dbReference type="GeneID" id="54360709"/>
<reference evidence="3" key="1">
    <citation type="submission" date="2020-01" db="EMBL/GenBank/DDBJ databases">
        <authorList>
            <consortium name="DOE Joint Genome Institute"/>
            <person name="Haridas S."/>
            <person name="Albert R."/>
            <person name="Binder M."/>
            <person name="Bloem J."/>
            <person name="Labutti K."/>
            <person name="Salamov A."/>
            <person name="Andreopoulos B."/>
            <person name="Baker S.E."/>
            <person name="Barry K."/>
            <person name="Bills G."/>
            <person name="Bluhm B.H."/>
            <person name="Cannon C."/>
            <person name="Castanera R."/>
            <person name="Culley D.E."/>
            <person name="Daum C."/>
            <person name="Ezra D."/>
            <person name="Gonzalez J.B."/>
            <person name="Henrissat B."/>
            <person name="Kuo A."/>
            <person name="Liang C."/>
            <person name="Lipzen A."/>
            <person name="Lutzoni F."/>
            <person name="Magnuson J."/>
            <person name="Mondo S."/>
            <person name="Nolan M."/>
            <person name="Ohm R."/>
            <person name="Pangilinan J."/>
            <person name="Park H.-J."/>
            <person name="Ramirez L."/>
            <person name="Alfaro M."/>
            <person name="Sun H."/>
            <person name="Tritt A."/>
            <person name="Yoshinaga Y."/>
            <person name="Zwiers L.-H."/>
            <person name="Turgeon B.G."/>
            <person name="Goodwin S.B."/>
            <person name="Spatafora J.W."/>
            <person name="Crous P.W."/>
            <person name="Grigoriev I.V."/>
        </authorList>
    </citation>
    <scope>NUCLEOTIDE SEQUENCE</scope>
    <source>
        <strain evidence="3">CBS 342.82</strain>
    </source>
</reference>
<evidence type="ECO:0000256" key="1">
    <source>
        <dbReference type="SAM" id="SignalP"/>
    </source>
</evidence>
<protein>
    <recommendedName>
        <fullName evidence="4">Variant-specific surface protein</fullName>
    </recommendedName>
</protein>
<name>A0A6J3MFN2_9PEZI</name>
<evidence type="ECO:0008006" key="4">
    <source>
        <dbReference type="Google" id="ProtNLM"/>
    </source>
</evidence>
<gene>
    <name evidence="3" type="ORF">K489DRAFT_367986</name>
</gene>
<feature type="chain" id="PRO_5027056064" description="Variant-specific surface protein" evidence="1">
    <location>
        <begin position="21"/>
        <end position="172"/>
    </location>
</feature>
<sequence>MQSFTILIAALFGTLAASSALQPTCTNTVTHLPACCPPVSAYTATEYSACSGCALTTTTRGPQCLVACGTKTSTVSATTTITACATCTSTSTVYQPACRGCVITKSAETTTQSIDCKGCVVETETKVVGGVCAPVCIGGIKTTTLPGTSTITACAASIKHNPKKPVATASKH</sequence>
<accession>A0A6J3MFN2</accession>
<reference evidence="3" key="3">
    <citation type="submission" date="2025-08" db="UniProtKB">
        <authorList>
            <consortium name="RefSeq"/>
        </authorList>
    </citation>
    <scope>IDENTIFICATION</scope>
    <source>
        <strain evidence="3">CBS 342.82</strain>
    </source>
</reference>
<dbReference type="RefSeq" id="XP_033463847.1">
    <property type="nucleotide sequence ID" value="XM_033602909.1"/>
</dbReference>
<keyword evidence="1" id="KW-0732">Signal</keyword>
<organism evidence="3">
    <name type="scientific">Dissoconium aciculare CBS 342.82</name>
    <dbReference type="NCBI Taxonomy" id="1314786"/>
    <lineage>
        <taxon>Eukaryota</taxon>
        <taxon>Fungi</taxon>
        <taxon>Dikarya</taxon>
        <taxon>Ascomycota</taxon>
        <taxon>Pezizomycotina</taxon>
        <taxon>Dothideomycetes</taxon>
        <taxon>Dothideomycetidae</taxon>
        <taxon>Mycosphaerellales</taxon>
        <taxon>Dissoconiaceae</taxon>
        <taxon>Dissoconium</taxon>
    </lineage>
</organism>
<evidence type="ECO:0000313" key="3">
    <source>
        <dbReference type="RefSeq" id="XP_033463847.1"/>
    </source>
</evidence>
<dbReference type="Proteomes" id="UP000504637">
    <property type="component" value="Unplaced"/>
</dbReference>